<organism evidence="4 5">
    <name type="scientific">Ophiobolus disseminans</name>
    <dbReference type="NCBI Taxonomy" id="1469910"/>
    <lineage>
        <taxon>Eukaryota</taxon>
        <taxon>Fungi</taxon>
        <taxon>Dikarya</taxon>
        <taxon>Ascomycota</taxon>
        <taxon>Pezizomycotina</taxon>
        <taxon>Dothideomycetes</taxon>
        <taxon>Pleosporomycetidae</taxon>
        <taxon>Pleosporales</taxon>
        <taxon>Pleosporineae</taxon>
        <taxon>Phaeosphaeriaceae</taxon>
        <taxon>Ophiobolus</taxon>
    </lineage>
</organism>
<dbReference type="Proteomes" id="UP000799424">
    <property type="component" value="Unassembled WGS sequence"/>
</dbReference>
<keyword evidence="2" id="KW-0812">Transmembrane</keyword>
<feature type="transmembrane region" description="Helical" evidence="2">
    <location>
        <begin position="103"/>
        <end position="125"/>
    </location>
</feature>
<evidence type="ECO:0000256" key="2">
    <source>
        <dbReference type="SAM" id="Phobius"/>
    </source>
</evidence>
<accession>A0A6A6ZV19</accession>
<reference evidence="4" key="1">
    <citation type="journal article" date="2020" name="Stud. Mycol.">
        <title>101 Dothideomycetes genomes: a test case for predicting lifestyles and emergence of pathogens.</title>
        <authorList>
            <person name="Haridas S."/>
            <person name="Albert R."/>
            <person name="Binder M."/>
            <person name="Bloem J."/>
            <person name="Labutti K."/>
            <person name="Salamov A."/>
            <person name="Andreopoulos B."/>
            <person name="Baker S."/>
            <person name="Barry K."/>
            <person name="Bills G."/>
            <person name="Bluhm B."/>
            <person name="Cannon C."/>
            <person name="Castanera R."/>
            <person name="Culley D."/>
            <person name="Daum C."/>
            <person name="Ezra D."/>
            <person name="Gonzalez J."/>
            <person name="Henrissat B."/>
            <person name="Kuo A."/>
            <person name="Liang C."/>
            <person name="Lipzen A."/>
            <person name="Lutzoni F."/>
            <person name="Magnuson J."/>
            <person name="Mondo S."/>
            <person name="Nolan M."/>
            <person name="Ohm R."/>
            <person name="Pangilinan J."/>
            <person name="Park H.-J."/>
            <person name="Ramirez L."/>
            <person name="Alfaro M."/>
            <person name="Sun H."/>
            <person name="Tritt A."/>
            <person name="Yoshinaga Y."/>
            <person name="Zwiers L.-H."/>
            <person name="Turgeon B."/>
            <person name="Goodwin S."/>
            <person name="Spatafora J."/>
            <person name="Crous P."/>
            <person name="Grigoriev I."/>
        </authorList>
    </citation>
    <scope>NUCLEOTIDE SEQUENCE</scope>
    <source>
        <strain evidence="4">CBS 113818</strain>
    </source>
</reference>
<evidence type="ECO:0000256" key="1">
    <source>
        <dbReference type="SAM" id="MobiDB-lite"/>
    </source>
</evidence>
<dbReference type="InterPro" id="IPR036779">
    <property type="entry name" value="LysM_dom_sf"/>
</dbReference>
<feature type="domain" description="LysM" evidence="3">
    <location>
        <begin position="140"/>
        <end position="186"/>
    </location>
</feature>
<dbReference type="CDD" id="cd00118">
    <property type="entry name" value="LysM"/>
    <property type="match status" value="1"/>
</dbReference>
<sequence length="195" mass="21168">MGRWTDMDDDSQRLPEGMKRIGYDADTQSYTFRDASGALYESAPGARYGELTRVGTKNSAQYSDSSSDEHEAFDRPPARSFEEMEQRNRAVGKGNREAVRMMLPFVLLVLVVLLLVFKLVGGTWADDVGEQVLDCGQGSHQIEVREGDTCWEIAKGCGLGVEELLKIEGNEGVVCEALGVGTGVCVPEGNGRAGV</sequence>
<dbReference type="AlphaFoldDB" id="A0A6A6ZV19"/>
<name>A0A6A6ZV19_9PLEO</name>
<feature type="compositionally biased region" description="Basic and acidic residues" evidence="1">
    <location>
        <begin position="67"/>
        <end position="89"/>
    </location>
</feature>
<dbReference type="InterPro" id="IPR018392">
    <property type="entry name" value="LysM"/>
</dbReference>
<keyword evidence="5" id="KW-1185">Reference proteome</keyword>
<evidence type="ECO:0000313" key="5">
    <source>
        <dbReference type="Proteomes" id="UP000799424"/>
    </source>
</evidence>
<keyword evidence="2" id="KW-1133">Transmembrane helix</keyword>
<dbReference type="Pfam" id="PF01476">
    <property type="entry name" value="LysM"/>
    <property type="match status" value="1"/>
</dbReference>
<dbReference type="Gene3D" id="3.10.350.10">
    <property type="entry name" value="LysM domain"/>
    <property type="match status" value="1"/>
</dbReference>
<proteinExistence type="predicted"/>
<dbReference type="PROSITE" id="PS51782">
    <property type="entry name" value="LYSM"/>
    <property type="match status" value="1"/>
</dbReference>
<dbReference type="SUPFAM" id="SSF54106">
    <property type="entry name" value="LysM domain"/>
    <property type="match status" value="1"/>
</dbReference>
<keyword evidence="2" id="KW-0472">Membrane</keyword>
<feature type="region of interest" description="Disordered" evidence="1">
    <location>
        <begin position="57"/>
        <end position="89"/>
    </location>
</feature>
<dbReference type="OrthoDB" id="2107166at2759"/>
<gene>
    <name evidence="4" type="ORF">CC86DRAFT_295626</name>
</gene>
<protein>
    <recommendedName>
        <fullName evidence="3">LysM domain-containing protein</fullName>
    </recommendedName>
</protein>
<dbReference type="EMBL" id="MU006229">
    <property type="protein sequence ID" value="KAF2824693.1"/>
    <property type="molecule type" value="Genomic_DNA"/>
</dbReference>
<evidence type="ECO:0000259" key="3">
    <source>
        <dbReference type="PROSITE" id="PS51782"/>
    </source>
</evidence>
<evidence type="ECO:0000313" key="4">
    <source>
        <dbReference type="EMBL" id="KAF2824693.1"/>
    </source>
</evidence>